<keyword evidence="6" id="KW-0862">Zinc</keyword>
<dbReference type="RefSeq" id="WP_161070278.1">
    <property type="nucleotide sequence ID" value="NZ_WWCU01000001.1"/>
</dbReference>
<organism evidence="11 12">
    <name type="scientific">Pseudoduganella aquatica</name>
    <dbReference type="NCBI Taxonomy" id="2660641"/>
    <lineage>
        <taxon>Bacteria</taxon>
        <taxon>Pseudomonadati</taxon>
        <taxon>Pseudomonadota</taxon>
        <taxon>Betaproteobacteria</taxon>
        <taxon>Burkholderiales</taxon>
        <taxon>Oxalobacteraceae</taxon>
        <taxon>Telluria group</taxon>
        <taxon>Pseudoduganella</taxon>
    </lineage>
</organism>
<evidence type="ECO:0000256" key="7">
    <source>
        <dbReference type="ARBA" id="ARBA00023049"/>
    </source>
</evidence>
<dbReference type="InterPro" id="IPR018497">
    <property type="entry name" value="Peptidase_M13_C"/>
</dbReference>
<evidence type="ECO:0000256" key="3">
    <source>
        <dbReference type="ARBA" id="ARBA00022670"/>
    </source>
</evidence>
<evidence type="ECO:0000259" key="9">
    <source>
        <dbReference type="Pfam" id="PF01431"/>
    </source>
</evidence>
<feature type="domain" description="Peptidase M13 N-terminal" evidence="10">
    <location>
        <begin position="45"/>
        <end position="417"/>
    </location>
</feature>
<dbReference type="Gene3D" id="3.40.390.10">
    <property type="entry name" value="Collagenase (Catalytic Domain)"/>
    <property type="match status" value="1"/>
</dbReference>
<comment type="caution">
    <text evidence="11">The sequence shown here is derived from an EMBL/GenBank/DDBJ whole genome shotgun (WGS) entry which is preliminary data.</text>
</comment>
<dbReference type="GO" id="GO:0005886">
    <property type="term" value="C:plasma membrane"/>
    <property type="evidence" value="ECO:0007669"/>
    <property type="project" value="TreeGrafter"/>
</dbReference>
<keyword evidence="7" id="KW-0482">Metalloprotease</keyword>
<protein>
    <submittedName>
        <fullName evidence="11">M13 family peptidase</fullName>
    </submittedName>
</protein>
<dbReference type="InterPro" id="IPR024079">
    <property type="entry name" value="MetalloPept_cat_dom_sf"/>
</dbReference>
<dbReference type="AlphaFoldDB" id="A0A7X4H711"/>
<accession>A0A7X4H711</accession>
<sequence>MRTRLSQLALAALSLAAAAPATAVGLPEYGTFGLDLDARSTAVKPGNDFWSYANGGWAQRTQIGPTMDAAGVTVLMHENASSNVRRIVEDMARQPAYGTAGQQIGKLYLSWMNEAAIEARGPAALRPYLARIQSASSHAAVQALFAEAGYASPLAIEPDVHPADPRRYILNIAQGELGLPRDYYLKEGGEYARVRSAYRAYVRQVQELAGMDGAEAKADAIIALETALAKVHWTMAESREQSKTSNIETRASLEAKYAEFDWTRLLASYALPPAAEVLVMQESAVKEIGRIVAATPVQDWKDYLAYRFISDHAESLPASFANARFELYGRTLAGLQSRPERWKRGVQLVNSIFGEEVGRIYVERHYPQAASRQMRELVEDVRAAYRDRISASSWMDSATRQKALAKLSALKALIGGPDSYPGRAAGAIEKDDLLGNLVRADAAARKRGAERLHKPVDPAEWLVTPQTMNAYYDYHSNAIVFPAAMLQAPFFDPRADAAVNYGTIGALIGHEMGHGFDDQGRQYGADGTRENWWTEASAQSFQRRADALAAQYDHYQPLPGAQVNGKLTLGENIADLSGVEAAYAAYQSYQKRHGKAKVLAGLSGEQRFFMAFAQGRRAKVNEAAMRQLLVIDTHAPSLFRVNGTLRNVDAWYRAFNVQRGDAFYLAPAERVHIW</sequence>
<evidence type="ECO:0000259" key="10">
    <source>
        <dbReference type="Pfam" id="PF05649"/>
    </source>
</evidence>
<dbReference type="CDD" id="cd08662">
    <property type="entry name" value="M13"/>
    <property type="match status" value="1"/>
</dbReference>
<dbReference type="Pfam" id="PF01431">
    <property type="entry name" value="Peptidase_M13"/>
    <property type="match status" value="1"/>
</dbReference>
<dbReference type="Pfam" id="PF05649">
    <property type="entry name" value="Peptidase_M13_N"/>
    <property type="match status" value="1"/>
</dbReference>
<comment type="similarity">
    <text evidence="2">Belongs to the peptidase M13 family.</text>
</comment>
<keyword evidence="5" id="KW-0378">Hydrolase</keyword>
<keyword evidence="4" id="KW-0479">Metal-binding</keyword>
<evidence type="ECO:0000313" key="12">
    <source>
        <dbReference type="Proteomes" id="UP000450676"/>
    </source>
</evidence>
<feature type="chain" id="PRO_5031374880" evidence="8">
    <location>
        <begin position="24"/>
        <end position="674"/>
    </location>
</feature>
<evidence type="ECO:0000256" key="6">
    <source>
        <dbReference type="ARBA" id="ARBA00022833"/>
    </source>
</evidence>
<dbReference type="GO" id="GO:0016485">
    <property type="term" value="P:protein processing"/>
    <property type="evidence" value="ECO:0007669"/>
    <property type="project" value="TreeGrafter"/>
</dbReference>
<dbReference type="InterPro" id="IPR042089">
    <property type="entry name" value="Peptidase_M13_dom_2"/>
</dbReference>
<evidence type="ECO:0000256" key="5">
    <source>
        <dbReference type="ARBA" id="ARBA00022801"/>
    </source>
</evidence>
<dbReference type="PROSITE" id="PS51885">
    <property type="entry name" value="NEPRILYSIN"/>
    <property type="match status" value="1"/>
</dbReference>
<keyword evidence="12" id="KW-1185">Reference proteome</keyword>
<evidence type="ECO:0000256" key="8">
    <source>
        <dbReference type="SAM" id="SignalP"/>
    </source>
</evidence>
<dbReference type="GO" id="GO:0004222">
    <property type="term" value="F:metalloendopeptidase activity"/>
    <property type="evidence" value="ECO:0007669"/>
    <property type="project" value="InterPro"/>
</dbReference>
<dbReference type="EMBL" id="WWCU01000001">
    <property type="protein sequence ID" value="MYN05886.1"/>
    <property type="molecule type" value="Genomic_DNA"/>
</dbReference>
<dbReference type="SUPFAM" id="SSF55486">
    <property type="entry name" value="Metalloproteases ('zincins'), catalytic domain"/>
    <property type="match status" value="1"/>
</dbReference>
<comment type="cofactor">
    <cofactor evidence="1">
        <name>Zn(2+)</name>
        <dbReference type="ChEBI" id="CHEBI:29105"/>
    </cofactor>
</comment>
<feature type="signal peptide" evidence="8">
    <location>
        <begin position="1"/>
        <end position="23"/>
    </location>
</feature>
<proteinExistence type="inferred from homology"/>
<dbReference type="InterPro" id="IPR000718">
    <property type="entry name" value="Peptidase_M13"/>
</dbReference>
<evidence type="ECO:0000256" key="2">
    <source>
        <dbReference type="ARBA" id="ARBA00007357"/>
    </source>
</evidence>
<keyword evidence="3" id="KW-0645">Protease</keyword>
<name>A0A7X4H711_9BURK</name>
<evidence type="ECO:0000313" key="11">
    <source>
        <dbReference type="EMBL" id="MYN05886.1"/>
    </source>
</evidence>
<dbReference type="InterPro" id="IPR008753">
    <property type="entry name" value="Peptidase_M13_N"/>
</dbReference>
<evidence type="ECO:0000256" key="4">
    <source>
        <dbReference type="ARBA" id="ARBA00022723"/>
    </source>
</evidence>
<evidence type="ECO:0000256" key="1">
    <source>
        <dbReference type="ARBA" id="ARBA00001947"/>
    </source>
</evidence>
<dbReference type="PANTHER" id="PTHR11733">
    <property type="entry name" value="ZINC METALLOPROTEASE FAMILY M13 NEPRILYSIN-RELATED"/>
    <property type="match status" value="1"/>
</dbReference>
<dbReference type="GO" id="GO:0046872">
    <property type="term" value="F:metal ion binding"/>
    <property type="evidence" value="ECO:0007669"/>
    <property type="project" value="UniProtKB-KW"/>
</dbReference>
<feature type="domain" description="Peptidase M13 C-terminal" evidence="9">
    <location>
        <begin position="469"/>
        <end position="671"/>
    </location>
</feature>
<gene>
    <name evidence="11" type="ORF">GTP77_00880</name>
</gene>
<dbReference type="Proteomes" id="UP000450676">
    <property type="component" value="Unassembled WGS sequence"/>
</dbReference>
<reference evidence="11 12" key="1">
    <citation type="submission" date="2019-12" db="EMBL/GenBank/DDBJ databases">
        <title>Novel species isolated from a subtropical stream in China.</title>
        <authorList>
            <person name="Lu H."/>
        </authorList>
    </citation>
    <scope>NUCLEOTIDE SEQUENCE [LARGE SCALE GENOMIC DNA]</scope>
    <source>
        <strain evidence="11 12">FT127W</strain>
    </source>
</reference>
<dbReference type="PRINTS" id="PR00786">
    <property type="entry name" value="NEPRILYSIN"/>
</dbReference>
<dbReference type="PANTHER" id="PTHR11733:SF167">
    <property type="entry name" value="FI17812P1-RELATED"/>
    <property type="match status" value="1"/>
</dbReference>
<dbReference type="Gene3D" id="1.10.1380.10">
    <property type="entry name" value="Neutral endopeptidase , domain2"/>
    <property type="match status" value="1"/>
</dbReference>
<keyword evidence="8" id="KW-0732">Signal</keyword>